<evidence type="ECO:0000313" key="6">
    <source>
        <dbReference type="EMBL" id="KAJ4471177.1"/>
    </source>
</evidence>
<evidence type="ECO:0000259" key="5">
    <source>
        <dbReference type="PROSITE" id="PS00624"/>
    </source>
</evidence>
<name>A0ABQ8V3M4_9AGAR</name>
<organism evidence="6 7">
    <name type="scientific">Lentinula lateritia</name>
    <dbReference type="NCBI Taxonomy" id="40482"/>
    <lineage>
        <taxon>Eukaryota</taxon>
        <taxon>Fungi</taxon>
        <taxon>Dikarya</taxon>
        <taxon>Basidiomycota</taxon>
        <taxon>Agaricomycotina</taxon>
        <taxon>Agaricomycetes</taxon>
        <taxon>Agaricomycetidae</taxon>
        <taxon>Agaricales</taxon>
        <taxon>Marasmiineae</taxon>
        <taxon>Omphalotaceae</taxon>
        <taxon>Lentinula</taxon>
    </lineage>
</organism>
<protein>
    <submittedName>
        <fullName evidence="6">Alcohol oxidase-like protein</fullName>
    </submittedName>
</protein>
<dbReference type="SUPFAM" id="SSF51905">
    <property type="entry name" value="FAD/NAD(P)-binding domain"/>
    <property type="match status" value="1"/>
</dbReference>
<dbReference type="Pfam" id="PF05199">
    <property type="entry name" value="GMC_oxred_C"/>
    <property type="match status" value="1"/>
</dbReference>
<dbReference type="Gene3D" id="3.30.560.10">
    <property type="entry name" value="Glucose Oxidase, domain 3"/>
    <property type="match status" value="1"/>
</dbReference>
<dbReference type="PANTHER" id="PTHR11552:SF78">
    <property type="entry name" value="GLUCOSE-METHANOL-CHOLINE OXIDOREDUCTASE N-TERMINAL DOMAIN-CONTAINING PROTEIN"/>
    <property type="match status" value="1"/>
</dbReference>
<accession>A0ABQ8V3M4</accession>
<dbReference type="Pfam" id="PF00732">
    <property type="entry name" value="GMC_oxred_N"/>
    <property type="match status" value="1"/>
</dbReference>
<sequence>MPTPVFSPALPASLRARYDIIFAGGGTAACVTAGRLAAADPNLQILILESGPSTKDKAEHIQPGQAITHFAPTSQTMQFYKSRPSQSLAGRSVIVPSARCVGGGSSINFALYNRPAASDLDAWGQLGNPGWYSTDLIPLFQKAETYEIDLNKPTHGSNGPLKVSFGGPGALMDIGKQFLDVGPKFEQSRPLSNEGNGFNEESINVFYWISQSGRRSDVAHHYVYNKGLDNLTVLDNCLVKRIIINNTGRATGVEYIFNKSVHPSSTDDILTVQAARLVVIAAGAMGSPLILERSGIGSKDVLEKANIPIIHELPGVGADYQDHPFYVTPYIVDPNTDTYDPLYRGDTELWPKLVAQWERDGSGRMSGNGVDGVIKMRPLPEELEELGPEFTEHFRTAYVNNPDKPLFWLCASAGLGGDQSQLPHLNYSCLCIVLGYPESKGSLHIASEDPYAPPNFDSGFLTKFVDVAALRWGYKKGRELVRRLPVHVGALTPAHPQFSPDSLATLTDVGPVAIDAPKIVYSKEDDAAIDQNIRQFVQTSWHSLGTCPMKPLAMGGVVDSNLNVYGIQGLKIADLSIAPSNVNSNTNSVAVVIGEKAAVIIAEELGIEGV</sequence>
<keyword evidence="3" id="KW-0285">Flavoprotein</keyword>
<gene>
    <name evidence="6" type="ORF">C8R41DRAFT_851053</name>
</gene>
<comment type="cofactor">
    <cofactor evidence="1">
        <name>FAD</name>
        <dbReference type="ChEBI" id="CHEBI:57692"/>
    </cofactor>
</comment>
<reference evidence="6" key="1">
    <citation type="submission" date="2022-08" db="EMBL/GenBank/DDBJ databases">
        <title>A Global Phylogenomic Analysis of the Shiitake Genus Lentinula.</title>
        <authorList>
            <consortium name="DOE Joint Genome Institute"/>
            <person name="Sierra-Patev S."/>
            <person name="Min B."/>
            <person name="Naranjo-Ortiz M."/>
            <person name="Looney B."/>
            <person name="Konkel Z."/>
            <person name="Slot J.C."/>
            <person name="Sakamoto Y."/>
            <person name="Steenwyk J.L."/>
            <person name="Rokas A."/>
            <person name="Carro J."/>
            <person name="Camarero S."/>
            <person name="Ferreira P."/>
            <person name="Molpeceres G."/>
            <person name="Ruiz-Duenas F.J."/>
            <person name="Serrano A."/>
            <person name="Henrissat B."/>
            <person name="Drula E."/>
            <person name="Hughes K.W."/>
            <person name="Mata J.L."/>
            <person name="Ishikawa N.K."/>
            <person name="Vargas-Isla R."/>
            <person name="Ushijima S."/>
            <person name="Smith C.A."/>
            <person name="Ahrendt S."/>
            <person name="Andreopoulos W."/>
            <person name="He G."/>
            <person name="Labutti K."/>
            <person name="Lipzen A."/>
            <person name="Ng V."/>
            <person name="Riley R."/>
            <person name="Sandor L."/>
            <person name="Barry K."/>
            <person name="Martinez A.T."/>
            <person name="Xiao Y."/>
            <person name="Gibbons J.G."/>
            <person name="Terashima K."/>
            <person name="Grigoriev I.V."/>
            <person name="Hibbett D.S."/>
        </authorList>
    </citation>
    <scope>NUCLEOTIDE SEQUENCE</scope>
    <source>
        <strain evidence="6">RHP3577 ss4</strain>
    </source>
</reference>
<dbReference type="EMBL" id="JANVFT010000088">
    <property type="protein sequence ID" value="KAJ4471177.1"/>
    <property type="molecule type" value="Genomic_DNA"/>
</dbReference>
<keyword evidence="7" id="KW-1185">Reference proteome</keyword>
<evidence type="ECO:0000259" key="4">
    <source>
        <dbReference type="PROSITE" id="PS00623"/>
    </source>
</evidence>
<evidence type="ECO:0000256" key="2">
    <source>
        <dbReference type="ARBA" id="ARBA00010790"/>
    </source>
</evidence>
<feature type="domain" description="Glucose-methanol-choline oxidoreductase N-terminal" evidence="5">
    <location>
        <begin position="283"/>
        <end position="297"/>
    </location>
</feature>
<dbReference type="SUPFAM" id="SSF54373">
    <property type="entry name" value="FAD-linked reductases, C-terminal domain"/>
    <property type="match status" value="1"/>
</dbReference>
<dbReference type="Gene3D" id="3.50.50.60">
    <property type="entry name" value="FAD/NAD(P)-binding domain"/>
    <property type="match status" value="1"/>
</dbReference>
<keyword evidence="3" id="KW-0274">FAD</keyword>
<evidence type="ECO:0000256" key="3">
    <source>
        <dbReference type="RuleBase" id="RU003968"/>
    </source>
</evidence>
<dbReference type="Proteomes" id="UP001150217">
    <property type="component" value="Unassembled WGS sequence"/>
</dbReference>
<dbReference type="PIRSF" id="PIRSF000137">
    <property type="entry name" value="Alcohol_oxidase"/>
    <property type="match status" value="1"/>
</dbReference>
<proteinExistence type="inferred from homology"/>
<dbReference type="InterPro" id="IPR000172">
    <property type="entry name" value="GMC_OxRdtase_N"/>
</dbReference>
<evidence type="ECO:0000313" key="7">
    <source>
        <dbReference type="Proteomes" id="UP001150217"/>
    </source>
</evidence>
<dbReference type="PROSITE" id="PS00623">
    <property type="entry name" value="GMC_OXRED_1"/>
    <property type="match status" value="1"/>
</dbReference>
<dbReference type="InterPro" id="IPR007867">
    <property type="entry name" value="GMC_OxRtase_C"/>
</dbReference>
<dbReference type="InterPro" id="IPR012132">
    <property type="entry name" value="GMC_OxRdtase"/>
</dbReference>
<dbReference type="InterPro" id="IPR036188">
    <property type="entry name" value="FAD/NAD-bd_sf"/>
</dbReference>
<dbReference type="PROSITE" id="PS00624">
    <property type="entry name" value="GMC_OXRED_2"/>
    <property type="match status" value="1"/>
</dbReference>
<evidence type="ECO:0000256" key="1">
    <source>
        <dbReference type="ARBA" id="ARBA00001974"/>
    </source>
</evidence>
<feature type="domain" description="Glucose-methanol-choline oxidoreductase N-terminal" evidence="4">
    <location>
        <begin position="98"/>
        <end position="121"/>
    </location>
</feature>
<comment type="caution">
    <text evidence="6">The sequence shown here is derived from an EMBL/GenBank/DDBJ whole genome shotgun (WGS) entry which is preliminary data.</text>
</comment>
<comment type="similarity">
    <text evidence="2 3">Belongs to the GMC oxidoreductase family.</text>
</comment>
<dbReference type="PANTHER" id="PTHR11552">
    <property type="entry name" value="GLUCOSE-METHANOL-CHOLINE GMC OXIDOREDUCTASE"/>
    <property type="match status" value="1"/>
</dbReference>